<keyword evidence="10" id="KW-0539">Nucleus</keyword>
<keyword evidence="15" id="KW-1185">Reference proteome</keyword>
<keyword evidence="5" id="KW-0479">Metal-binding</keyword>
<dbReference type="InterPro" id="IPR031622">
    <property type="entry name" value="Znf-SCNM1"/>
</dbReference>
<accession>A0AAD9K445</accession>
<dbReference type="EMBL" id="JAODUP010000063">
    <property type="protein sequence ID" value="KAK2164487.1"/>
    <property type="molecule type" value="Genomic_DNA"/>
</dbReference>
<evidence type="ECO:0000256" key="5">
    <source>
        <dbReference type="ARBA" id="ARBA00022723"/>
    </source>
</evidence>
<evidence type="ECO:0000313" key="14">
    <source>
        <dbReference type="EMBL" id="KAK2164487.1"/>
    </source>
</evidence>
<comment type="caution">
    <text evidence="14">The sequence shown here is derived from an EMBL/GenBank/DDBJ whole genome shotgun (WGS) entry which is preliminary data.</text>
</comment>
<dbReference type="PANTHER" id="PTHR32297">
    <property type="entry name" value="SODIUM CHANNEL MODIFIER 1"/>
    <property type="match status" value="1"/>
</dbReference>
<dbReference type="GO" id="GO:0016607">
    <property type="term" value="C:nuclear speck"/>
    <property type="evidence" value="ECO:0007669"/>
    <property type="project" value="UniProtKB-SubCell"/>
</dbReference>
<sequence length="315" mass="35965">MSFKREGDDGSWLRSLQKRRVSELLAEEIPEGEAHLMKNGKFACLVCSHRPVFDTVNMLSIHRSGKKHMASIEYKKKEDEELAQLRELYYTDKRHDRLSAKGMKRSHTAYKSSGLSLLGSKPYDPRVKRRPDQRRPILELTKKDVPSTSADSDIVSLTVGRQDFESCEPSQTISEYKKRKRFISEQKCLDLKPYQRKMGLSFSESGNTVGQTQATAKQNYVQDVVGQISGNKITLDEAFKRQDYQCVVSKQKTKKRTKVNKCTSMNSPDIDQKKAALREKYLQAIASGWKKDCGGCWVKDGDAEFDSDEEPPHLL</sequence>
<keyword evidence="7" id="KW-0863">Zinc-finger</keyword>
<evidence type="ECO:0000256" key="6">
    <source>
        <dbReference type="ARBA" id="ARBA00022728"/>
    </source>
</evidence>
<proteinExistence type="predicted"/>
<dbReference type="GO" id="GO:0006397">
    <property type="term" value="P:mRNA processing"/>
    <property type="evidence" value="ECO:0007669"/>
    <property type="project" value="UniProtKB-KW"/>
</dbReference>
<dbReference type="GO" id="GO:0005681">
    <property type="term" value="C:spliceosomal complex"/>
    <property type="evidence" value="ECO:0007669"/>
    <property type="project" value="UniProtKB-KW"/>
</dbReference>
<protein>
    <recommendedName>
        <fullName evidence="3">Sodium channel modifier 1</fullName>
    </recommendedName>
</protein>
<feature type="domain" description="Sodium channel modifier 1 acidic C-terminal" evidence="13">
    <location>
        <begin position="275"/>
        <end position="313"/>
    </location>
</feature>
<dbReference type="GO" id="GO:0008270">
    <property type="term" value="F:zinc ion binding"/>
    <property type="evidence" value="ECO:0007669"/>
    <property type="project" value="UniProtKB-KW"/>
</dbReference>
<dbReference type="InterPro" id="IPR031625">
    <property type="entry name" value="SCNM1_acidic"/>
</dbReference>
<evidence type="ECO:0000256" key="3">
    <source>
        <dbReference type="ARBA" id="ARBA00020620"/>
    </source>
</evidence>
<feature type="region of interest" description="Disordered" evidence="11">
    <location>
        <begin position="120"/>
        <end position="139"/>
    </location>
</feature>
<evidence type="ECO:0000256" key="1">
    <source>
        <dbReference type="ARBA" id="ARBA00004324"/>
    </source>
</evidence>
<keyword evidence="4" id="KW-0507">mRNA processing</keyword>
<keyword evidence="8" id="KW-0862">Zinc</keyword>
<feature type="domain" description="Sodium channel modifier 1 zinc-finger" evidence="12">
    <location>
        <begin position="44"/>
        <end position="70"/>
    </location>
</feature>
<evidence type="ECO:0000256" key="11">
    <source>
        <dbReference type="SAM" id="MobiDB-lite"/>
    </source>
</evidence>
<comment type="subcellular location">
    <subcellularLocation>
        <location evidence="1">Nucleus speckle</location>
    </subcellularLocation>
    <subcellularLocation>
        <location evidence="2">Nucleus</location>
        <location evidence="2">Nucleoplasm</location>
    </subcellularLocation>
</comment>
<reference evidence="14" key="1">
    <citation type="journal article" date="2023" name="Mol. Biol. Evol.">
        <title>Third-Generation Sequencing Reveals the Adaptive Role of the Epigenome in Three Deep-Sea Polychaetes.</title>
        <authorList>
            <person name="Perez M."/>
            <person name="Aroh O."/>
            <person name="Sun Y."/>
            <person name="Lan Y."/>
            <person name="Juniper S.K."/>
            <person name="Young C.R."/>
            <person name="Angers B."/>
            <person name="Qian P.Y."/>
        </authorList>
    </citation>
    <scope>NUCLEOTIDE SEQUENCE</scope>
    <source>
        <strain evidence="14">P08H-3</strain>
    </source>
</reference>
<dbReference type="GO" id="GO:0008380">
    <property type="term" value="P:RNA splicing"/>
    <property type="evidence" value="ECO:0007669"/>
    <property type="project" value="UniProtKB-KW"/>
</dbReference>
<organism evidence="14 15">
    <name type="scientific">Paralvinella palmiformis</name>
    <dbReference type="NCBI Taxonomy" id="53620"/>
    <lineage>
        <taxon>Eukaryota</taxon>
        <taxon>Metazoa</taxon>
        <taxon>Spiralia</taxon>
        <taxon>Lophotrochozoa</taxon>
        <taxon>Annelida</taxon>
        <taxon>Polychaeta</taxon>
        <taxon>Sedentaria</taxon>
        <taxon>Canalipalpata</taxon>
        <taxon>Terebellida</taxon>
        <taxon>Terebelliformia</taxon>
        <taxon>Alvinellidae</taxon>
        <taxon>Paralvinella</taxon>
    </lineage>
</organism>
<evidence type="ECO:0000313" key="15">
    <source>
        <dbReference type="Proteomes" id="UP001208570"/>
    </source>
</evidence>
<evidence type="ECO:0000256" key="10">
    <source>
        <dbReference type="ARBA" id="ARBA00023242"/>
    </source>
</evidence>
<name>A0AAD9K445_9ANNE</name>
<evidence type="ECO:0000259" key="12">
    <source>
        <dbReference type="Pfam" id="PF15803"/>
    </source>
</evidence>
<dbReference type="PANTHER" id="PTHR32297:SF1">
    <property type="entry name" value="SODIUM CHANNEL MODIFIER 1"/>
    <property type="match status" value="1"/>
</dbReference>
<evidence type="ECO:0000256" key="9">
    <source>
        <dbReference type="ARBA" id="ARBA00023187"/>
    </source>
</evidence>
<evidence type="ECO:0000256" key="8">
    <source>
        <dbReference type="ARBA" id="ARBA00022833"/>
    </source>
</evidence>
<dbReference type="Pfam" id="PF15803">
    <property type="entry name" value="zf-SCNM1"/>
    <property type="match status" value="1"/>
</dbReference>
<evidence type="ECO:0000259" key="13">
    <source>
        <dbReference type="Pfam" id="PF15805"/>
    </source>
</evidence>
<evidence type="ECO:0000256" key="4">
    <source>
        <dbReference type="ARBA" id="ARBA00022664"/>
    </source>
</evidence>
<keyword evidence="9" id="KW-0508">mRNA splicing</keyword>
<gene>
    <name evidence="14" type="ORF">LSH36_63g10038</name>
</gene>
<evidence type="ECO:0000256" key="2">
    <source>
        <dbReference type="ARBA" id="ARBA00004642"/>
    </source>
</evidence>
<dbReference type="Proteomes" id="UP001208570">
    <property type="component" value="Unassembled WGS sequence"/>
</dbReference>
<dbReference type="InterPro" id="IPR033570">
    <property type="entry name" value="SCNM1"/>
</dbReference>
<keyword evidence="6" id="KW-0747">Spliceosome</keyword>
<dbReference type="Pfam" id="PF15805">
    <property type="entry name" value="SCNM1_acidic"/>
    <property type="match status" value="1"/>
</dbReference>
<evidence type="ECO:0000256" key="7">
    <source>
        <dbReference type="ARBA" id="ARBA00022771"/>
    </source>
</evidence>
<dbReference type="AlphaFoldDB" id="A0AAD9K445"/>